<name>A0AAD8BB17_BIOPF</name>
<proteinExistence type="predicted"/>
<dbReference type="EMBL" id="JASAOG010000109">
    <property type="protein sequence ID" value="KAK0050962.1"/>
    <property type="molecule type" value="Genomic_DNA"/>
</dbReference>
<evidence type="ECO:0000313" key="1">
    <source>
        <dbReference type="EMBL" id="KAK0050962.1"/>
    </source>
</evidence>
<feature type="non-terminal residue" evidence="1">
    <location>
        <position position="55"/>
    </location>
</feature>
<gene>
    <name evidence="1" type="ORF">Bpfe_019688</name>
</gene>
<protein>
    <submittedName>
        <fullName evidence="1">Amine oxidase [copper-containing]</fullName>
    </submittedName>
</protein>
<dbReference type="AlphaFoldDB" id="A0AAD8BB17"/>
<sequence length="55" mass="6335">MELIRSSAYLAANFYPVTVNVPMVKRGRKQFSDLTNLLKQPERCDTQSQCRHHGV</sequence>
<accession>A0AAD8BB17</accession>
<dbReference type="Proteomes" id="UP001233172">
    <property type="component" value="Unassembled WGS sequence"/>
</dbReference>
<organism evidence="1 2">
    <name type="scientific">Biomphalaria pfeifferi</name>
    <name type="common">Bloodfluke planorb</name>
    <name type="synonym">Freshwater snail</name>
    <dbReference type="NCBI Taxonomy" id="112525"/>
    <lineage>
        <taxon>Eukaryota</taxon>
        <taxon>Metazoa</taxon>
        <taxon>Spiralia</taxon>
        <taxon>Lophotrochozoa</taxon>
        <taxon>Mollusca</taxon>
        <taxon>Gastropoda</taxon>
        <taxon>Heterobranchia</taxon>
        <taxon>Euthyneura</taxon>
        <taxon>Panpulmonata</taxon>
        <taxon>Hygrophila</taxon>
        <taxon>Lymnaeoidea</taxon>
        <taxon>Planorbidae</taxon>
        <taxon>Biomphalaria</taxon>
    </lineage>
</organism>
<reference evidence="1" key="2">
    <citation type="submission" date="2023-04" db="EMBL/GenBank/DDBJ databases">
        <authorList>
            <person name="Bu L."/>
            <person name="Lu L."/>
            <person name="Laidemitt M.R."/>
            <person name="Zhang S.M."/>
            <person name="Mutuku M."/>
            <person name="Mkoji G."/>
            <person name="Steinauer M."/>
            <person name="Loker E.S."/>
        </authorList>
    </citation>
    <scope>NUCLEOTIDE SEQUENCE</scope>
    <source>
        <strain evidence="1">KasaAsao</strain>
        <tissue evidence="1">Whole Snail</tissue>
    </source>
</reference>
<comment type="caution">
    <text evidence="1">The sequence shown here is derived from an EMBL/GenBank/DDBJ whole genome shotgun (WGS) entry which is preliminary data.</text>
</comment>
<evidence type="ECO:0000313" key="2">
    <source>
        <dbReference type="Proteomes" id="UP001233172"/>
    </source>
</evidence>
<keyword evidence="2" id="KW-1185">Reference proteome</keyword>
<reference evidence="1" key="1">
    <citation type="journal article" date="2023" name="PLoS Negl. Trop. Dis.">
        <title>A genome sequence for Biomphalaria pfeifferi, the major vector snail for the human-infecting parasite Schistosoma mansoni.</title>
        <authorList>
            <person name="Bu L."/>
            <person name="Lu L."/>
            <person name="Laidemitt M.R."/>
            <person name="Zhang S.M."/>
            <person name="Mutuku M."/>
            <person name="Mkoji G."/>
            <person name="Steinauer M."/>
            <person name="Loker E.S."/>
        </authorList>
    </citation>
    <scope>NUCLEOTIDE SEQUENCE</scope>
    <source>
        <strain evidence="1">KasaAsao</strain>
    </source>
</reference>